<dbReference type="Pfam" id="PF08494">
    <property type="entry name" value="DEAD_assoc"/>
    <property type="match status" value="1"/>
</dbReference>
<keyword evidence="7" id="KW-0234">DNA repair</keyword>
<evidence type="ECO:0000256" key="3">
    <source>
        <dbReference type="ARBA" id="ARBA00022801"/>
    </source>
</evidence>
<dbReference type="Gene3D" id="3.40.50.300">
    <property type="entry name" value="P-loop containing nucleotide triphosphate hydrolases"/>
    <property type="match status" value="2"/>
</dbReference>
<keyword evidence="2" id="KW-0227">DNA damage</keyword>
<dbReference type="GO" id="GO:0003677">
    <property type="term" value="F:DNA binding"/>
    <property type="evidence" value="ECO:0007669"/>
    <property type="project" value="UniProtKB-KW"/>
</dbReference>
<dbReference type="InterPro" id="IPR052511">
    <property type="entry name" value="ATP-dep_Helicase"/>
</dbReference>
<name>A0A0W0W0X6_9GAMM</name>
<dbReference type="STRING" id="466.Lmac_1668"/>
<dbReference type="PROSITE" id="PS51192">
    <property type="entry name" value="HELICASE_ATP_BIND_1"/>
    <property type="match status" value="1"/>
</dbReference>
<dbReference type="GO" id="GO:0004386">
    <property type="term" value="F:helicase activity"/>
    <property type="evidence" value="ECO:0007669"/>
    <property type="project" value="UniProtKB-KW"/>
</dbReference>
<comment type="caution">
    <text evidence="12">The sequence shown here is derived from an EMBL/GenBank/DDBJ whole genome shotgun (WGS) entry which is preliminary data.</text>
</comment>
<proteinExistence type="predicted"/>
<dbReference type="CDD" id="cd18796">
    <property type="entry name" value="SF2_C_LHR"/>
    <property type="match status" value="1"/>
</dbReference>
<dbReference type="SUPFAM" id="SSF52540">
    <property type="entry name" value="P-loop containing nucleoside triphosphate hydrolases"/>
    <property type="match status" value="1"/>
</dbReference>
<reference evidence="12 13" key="1">
    <citation type="submission" date="2015-11" db="EMBL/GenBank/DDBJ databases">
        <title>Genomic analysis of 38 Legionella species identifies large and diverse effector repertoires.</title>
        <authorList>
            <person name="Burstein D."/>
            <person name="Amaro F."/>
            <person name="Zusman T."/>
            <person name="Lifshitz Z."/>
            <person name="Cohen O."/>
            <person name="Gilbert J.A."/>
            <person name="Pupko T."/>
            <person name="Shuman H.A."/>
            <person name="Segal G."/>
        </authorList>
    </citation>
    <scope>NUCLEOTIDE SEQUENCE [LARGE SCALE GENOMIC DNA]</scope>
    <source>
        <strain evidence="12 13">PX-1-G2-E2</strain>
    </source>
</reference>
<dbReference type="Pfam" id="PF00270">
    <property type="entry name" value="DEAD"/>
    <property type="match status" value="1"/>
</dbReference>
<keyword evidence="5" id="KW-0067">ATP-binding</keyword>
<feature type="compositionally biased region" description="Basic and acidic residues" evidence="9">
    <location>
        <begin position="637"/>
        <end position="648"/>
    </location>
</feature>
<evidence type="ECO:0000256" key="8">
    <source>
        <dbReference type="ARBA" id="ARBA00023235"/>
    </source>
</evidence>
<dbReference type="Pfam" id="PF23234">
    <property type="entry name" value="WHD_4th_Lhr"/>
    <property type="match status" value="1"/>
</dbReference>
<feature type="domain" description="Helicase C-terminal" evidence="11">
    <location>
        <begin position="260"/>
        <end position="418"/>
    </location>
</feature>
<dbReference type="PATRIC" id="fig|466.6.peg.1757"/>
<dbReference type="SMART" id="SM00487">
    <property type="entry name" value="DEXDc"/>
    <property type="match status" value="1"/>
</dbReference>
<gene>
    <name evidence="12" type="ORF">Lmac_1668</name>
</gene>
<dbReference type="Pfam" id="PF23235">
    <property type="entry name" value="WHD_3rd_Lhr"/>
    <property type="match status" value="1"/>
</dbReference>
<keyword evidence="4 12" id="KW-0347">Helicase</keyword>
<organism evidence="12 13">
    <name type="scientific">Legionella maceachernii</name>
    <dbReference type="NCBI Taxonomy" id="466"/>
    <lineage>
        <taxon>Bacteria</taxon>
        <taxon>Pseudomonadati</taxon>
        <taxon>Pseudomonadota</taxon>
        <taxon>Gammaproteobacteria</taxon>
        <taxon>Legionellales</taxon>
        <taxon>Legionellaceae</taxon>
        <taxon>Legionella</taxon>
    </lineage>
</organism>
<feature type="domain" description="Helicase ATP-binding" evidence="10">
    <location>
        <begin position="34"/>
        <end position="227"/>
    </location>
</feature>
<evidence type="ECO:0000256" key="7">
    <source>
        <dbReference type="ARBA" id="ARBA00023204"/>
    </source>
</evidence>
<dbReference type="PANTHER" id="PTHR47962">
    <property type="entry name" value="ATP-DEPENDENT HELICASE LHR-RELATED-RELATED"/>
    <property type="match status" value="1"/>
</dbReference>
<dbReference type="InterPro" id="IPR011545">
    <property type="entry name" value="DEAD/DEAH_box_helicase_dom"/>
</dbReference>
<evidence type="ECO:0000313" key="13">
    <source>
        <dbReference type="Proteomes" id="UP000054908"/>
    </source>
</evidence>
<evidence type="ECO:0000313" key="12">
    <source>
        <dbReference type="EMBL" id="KTD25897.1"/>
    </source>
</evidence>
<dbReference type="PROSITE" id="PS51194">
    <property type="entry name" value="HELICASE_CTER"/>
    <property type="match status" value="1"/>
</dbReference>
<dbReference type="RefSeq" id="WP_234802419.1">
    <property type="nucleotide sequence ID" value="NZ_CAAAIB010000004.1"/>
</dbReference>
<keyword evidence="3" id="KW-0378">Hydrolase</keyword>
<dbReference type="InterPro" id="IPR014001">
    <property type="entry name" value="Helicase_ATP-bd"/>
</dbReference>
<feature type="compositionally biased region" description="Polar residues" evidence="9">
    <location>
        <begin position="700"/>
        <end position="711"/>
    </location>
</feature>
<evidence type="ECO:0000256" key="5">
    <source>
        <dbReference type="ARBA" id="ARBA00022840"/>
    </source>
</evidence>
<dbReference type="Proteomes" id="UP000054908">
    <property type="component" value="Unassembled WGS sequence"/>
</dbReference>
<dbReference type="InterPro" id="IPR027417">
    <property type="entry name" value="P-loop_NTPase"/>
</dbReference>
<feature type="region of interest" description="Disordered" evidence="9">
    <location>
        <begin position="603"/>
        <end position="720"/>
    </location>
</feature>
<keyword evidence="8" id="KW-0413">Isomerase</keyword>
<keyword evidence="1" id="KW-0547">Nucleotide-binding</keyword>
<evidence type="ECO:0000256" key="4">
    <source>
        <dbReference type="ARBA" id="ARBA00022806"/>
    </source>
</evidence>
<dbReference type="SMART" id="SM00490">
    <property type="entry name" value="HELICc"/>
    <property type="match status" value="1"/>
</dbReference>
<dbReference type="GO" id="GO:0006281">
    <property type="term" value="P:DNA repair"/>
    <property type="evidence" value="ECO:0007669"/>
    <property type="project" value="UniProtKB-KW"/>
</dbReference>
<keyword evidence="13" id="KW-1185">Reference proteome</keyword>
<keyword evidence="6" id="KW-0238">DNA-binding</keyword>
<dbReference type="CDD" id="cd17922">
    <property type="entry name" value="DEXHc_LHR-like"/>
    <property type="match status" value="1"/>
</dbReference>
<dbReference type="PANTHER" id="PTHR47962:SF5">
    <property type="entry name" value="ATP-DEPENDENT HELICASE LHR-RELATED"/>
    <property type="match status" value="1"/>
</dbReference>
<dbReference type="InterPro" id="IPR045628">
    <property type="entry name" value="Lhr_WH_dom"/>
</dbReference>
<dbReference type="EMBL" id="LNYL01000042">
    <property type="protein sequence ID" value="KTD25897.1"/>
    <property type="molecule type" value="Genomic_DNA"/>
</dbReference>
<sequence>MISIPDSLAWAHPLVRDWFTNKYNSPTEPQEQGWPSILAGLTTLISAPTGSGKTFAAFLICIDQLVRQSLMDLPDQTSVVYISPLKALTNDIQKNLLEPLEEIQRLAKERGLLMKEIQVAVRTGDTLAKDRQAMLKKPPHILVTTPESFYLLLTAEKSRAILKDIKTVIVDEIHALANNKRGSHLSLSLERLEAISLQKPVRIGLSATQKPLELVADFLAGTAGPRPVIVNIRHNRHLELKIETPETELGPVATNEMWDQIYDRIAALAQQNRSTLVFANTRRLAERVAHHLSERLDKEKVAAHHGSLSRKLRLKAETQLKAGKLQVLVATASLELGIDIGTVDLVCQLGSPRSIAIALQRIGRAGHWRGAVSKGIFFATTCDELLECAALVYAIRTGDLDRLLIPEEPLDILAQQMVACCATNDWSEEELFNLIKKSYPYRNLSRDTFTALLQMLSEGIAGSRGRYGAYLFRDQVNGIVKARRGSRLAAITSGGAIPDNSLFKVITESTGVVVGTLDEDFAIESNRGDVILLGNTSWQIKRIESAKGRVIVEDAHGAPPSVPFWLGEAPSRTDELSLQVSNLRKKIQEMLYRPEQSEVPINTQEIPHCVRDDNTPPITPSQARDLPTLDNTSPTKDLARKEIPHCVRNDNTTVILSKSEGPPDSWQQPHQGDPSLRSDHRHPEQKRRTSPLLARAPSRRSLTTFETTIPPSSRAKARDLPTLGNNLKESSHTTQDWLVTHCGLNDNGAQQIVNYIQTGRAILGTVPTQGTIIAERFFDESGGMQLIIHSPFGARINKAWGLALRKRFCRSFNFELQAAATDNGIAISLAEQHSFPLADVFHFLHPNTLRHVLIQAVLQSPIFTTRWRWDALRALAIVRFRGGRKVPPAILRMLADDLLAAVFPDVAACQDNLAGQDIELPDHPLINETLKDCLTEALDIEGLINVLNQIVEEKIQCIAIDTPTPSVFSHEILNANPYAFLDDAPLEERRARAVEMRRVLPESLLQKIGQLNPAAISEVQQQAWPDIRNEDELHDVLQTLIALPTNICLKPKDGCSELLHLNDYRNAPLSWEVFFTELSTQGRAGKASVNQQLFWVATEKIRTFQCIYPEAILHCDLKLIEQAKLEREEALIEMLRGWLQYLGPTTKNELAELLCLDVNDVEKTLLRLESTGLILRGHFRATNQLEWCERRLLARIHGLTLGILRKEIEPVTAMQFMNWLLTWQHLAPGSQLRGEQGLLEVIKQLQGYEVPANAWEKCIFTKRIKDYDKDWLDHLCFTGVIGWGRISPHPAMTSSFDEALQLKRILPTSVTPITFFVRDDAAWMAGIPQVNPNDLHVLSHTAQSIYHFLKENGASFFIDIVEGIGDLKTQIELGLWELVAAGLITADAFDNLRALIDPHRRSGRRGRRLHYRQAAGRWSLLKPRKFTDSTPPIEAICTMLLKRYGVCFRELLVKEKIAPSWRDLLTVFRRMEAKGEIRGGRFVSGFAGEQFALSYAVDSLRAFKKREFTKEPIDFFAVDPLNLVGQILPGKKVPALSKNRVTIGKS</sequence>
<dbReference type="InterPro" id="IPR001650">
    <property type="entry name" value="Helicase_C-like"/>
</dbReference>
<evidence type="ECO:0000256" key="1">
    <source>
        <dbReference type="ARBA" id="ARBA00022741"/>
    </source>
</evidence>
<accession>A0A0W0W0X6</accession>
<dbReference type="GO" id="GO:0016887">
    <property type="term" value="F:ATP hydrolysis activity"/>
    <property type="evidence" value="ECO:0007669"/>
    <property type="project" value="TreeGrafter"/>
</dbReference>
<evidence type="ECO:0000259" key="11">
    <source>
        <dbReference type="PROSITE" id="PS51194"/>
    </source>
</evidence>
<evidence type="ECO:0000259" key="10">
    <source>
        <dbReference type="PROSITE" id="PS51192"/>
    </source>
</evidence>
<dbReference type="InterPro" id="IPR055367">
    <property type="entry name" value="WH4_Lhr"/>
</dbReference>
<evidence type="ECO:0000256" key="2">
    <source>
        <dbReference type="ARBA" id="ARBA00022763"/>
    </source>
</evidence>
<dbReference type="InterPro" id="IPR055368">
    <property type="entry name" value="WH3_Lhr"/>
</dbReference>
<dbReference type="InterPro" id="IPR013701">
    <property type="entry name" value="Lhr-like_DEAD/DEAH_assoc"/>
</dbReference>
<protein>
    <submittedName>
        <fullName evidence="12">Helicase, DEAD/DEAH box family</fullName>
    </submittedName>
</protein>
<dbReference type="GO" id="GO:0005524">
    <property type="term" value="F:ATP binding"/>
    <property type="evidence" value="ECO:0007669"/>
    <property type="project" value="UniProtKB-KW"/>
</dbReference>
<evidence type="ECO:0000256" key="9">
    <source>
        <dbReference type="SAM" id="MobiDB-lite"/>
    </source>
</evidence>
<evidence type="ECO:0000256" key="6">
    <source>
        <dbReference type="ARBA" id="ARBA00023125"/>
    </source>
</evidence>
<dbReference type="Pfam" id="PF19306">
    <property type="entry name" value="WHD_Lhr"/>
    <property type="match status" value="1"/>
</dbReference>
<dbReference type="Pfam" id="PF00271">
    <property type="entry name" value="Helicase_C"/>
    <property type="match status" value="1"/>
</dbReference>